<evidence type="ECO:0000313" key="2">
    <source>
        <dbReference type="EMBL" id="MCK6255500.1"/>
    </source>
</evidence>
<dbReference type="AlphaFoldDB" id="A0A9X1X993"/>
<dbReference type="GO" id="GO:1905502">
    <property type="term" value="F:acetyl-CoA binding"/>
    <property type="evidence" value="ECO:0007669"/>
    <property type="project" value="TreeGrafter"/>
</dbReference>
<protein>
    <submittedName>
        <fullName evidence="2">GNAT family N-acetyltransferase</fullName>
    </submittedName>
</protein>
<feature type="domain" description="N-acetyltransferase" evidence="1">
    <location>
        <begin position="1"/>
        <end position="139"/>
    </location>
</feature>
<evidence type="ECO:0000259" key="1">
    <source>
        <dbReference type="PROSITE" id="PS51186"/>
    </source>
</evidence>
<dbReference type="Proteomes" id="UP001139011">
    <property type="component" value="Unassembled WGS sequence"/>
</dbReference>
<sequence>MKITQQWNQEDSDYIRKKVIEYNLSKMPDETIPPVKNISFILRGEDGSILGGITGKISSSLIVDYLWVDESLRGKGYGKELLKRLEEMARENHCRLVQLFTFSFQAPDFYQKNGYEIVGVVQENPTKEHQQYYLMKRLT</sequence>
<dbReference type="InterPro" id="IPR000182">
    <property type="entry name" value="GNAT_dom"/>
</dbReference>
<dbReference type="PROSITE" id="PS51186">
    <property type="entry name" value="GNAT"/>
    <property type="match status" value="1"/>
</dbReference>
<dbReference type="InterPro" id="IPR039840">
    <property type="entry name" value="NAA80"/>
</dbReference>
<accession>A0A9X1X993</accession>
<dbReference type="GO" id="GO:0005737">
    <property type="term" value="C:cytoplasm"/>
    <property type="evidence" value="ECO:0007669"/>
    <property type="project" value="TreeGrafter"/>
</dbReference>
<dbReference type="RefSeq" id="WP_248251321.1">
    <property type="nucleotide sequence ID" value="NZ_JAIWJX010000002.1"/>
</dbReference>
<comment type="caution">
    <text evidence="2">The sequence shown here is derived from an EMBL/GenBank/DDBJ whole genome shotgun (WGS) entry which is preliminary data.</text>
</comment>
<proteinExistence type="predicted"/>
<dbReference type="GO" id="GO:0008080">
    <property type="term" value="F:N-acetyltransferase activity"/>
    <property type="evidence" value="ECO:0007669"/>
    <property type="project" value="InterPro"/>
</dbReference>
<evidence type="ECO:0000313" key="3">
    <source>
        <dbReference type="Proteomes" id="UP001139011"/>
    </source>
</evidence>
<organism evidence="2 3">
    <name type="scientific">Fictibacillus marinisediminis</name>
    <dbReference type="NCBI Taxonomy" id="2878389"/>
    <lineage>
        <taxon>Bacteria</taxon>
        <taxon>Bacillati</taxon>
        <taxon>Bacillota</taxon>
        <taxon>Bacilli</taxon>
        <taxon>Bacillales</taxon>
        <taxon>Fictibacillaceae</taxon>
        <taxon>Fictibacillus</taxon>
    </lineage>
</organism>
<dbReference type="Pfam" id="PF00583">
    <property type="entry name" value="Acetyltransf_1"/>
    <property type="match status" value="1"/>
</dbReference>
<reference evidence="2" key="1">
    <citation type="submission" date="2021-09" db="EMBL/GenBank/DDBJ databases">
        <title>Genome analysis of Fictibacillus sp. KIGAM418 isolated from marine sediment.</title>
        <authorList>
            <person name="Seo M.-J."/>
            <person name="Cho E.-S."/>
            <person name="Hwang C.Y."/>
        </authorList>
    </citation>
    <scope>NUCLEOTIDE SEQUENCE</scope>
    <source>
        <strain evidence="2">KIGAM418</strain>
    </source>
</reference>
<dbReference type="PANTHER" id="PTHR13538">
    <property type="entry name" value="N-ACETYLTRANSFERASE 6"/>
    <property type="match status" value="1"/>
</dbReference>
<keyword evidence="3" id="KW-1185">Reference proteome</keyword>
<dbReference type="CDD" id="cd04301">
    <property type="entry name" value="NAT_SF"/>
    <property type="match status" value="1"/>
</dbReference>
<gene>
    <name evidence="2" type="ORF">LCY76_02530</name>
</gene>
<dbReference type="EMBL" id="JAIWJX010000002">
    <property type="protein sequence ID" value="MCK6255500.1"/>
    <property type="molecule type" value="Genomic_DNA"/>
</dbReference>
<dbReference type="PANTHER" id="PTHR13538:SF4">
    <property type="entry name" value="N-ALPHA-ACETYLTRANSFERASE 80"/>
    <property type="match status" value="1"/>
</dbReference>
<dbReference type="InterPro" id="IPR016181">
    <property type="entry name" value="Acyl_CoA_acyltransferase"/>
</dbReference>
<dbReference type="Gene3D" id="3.40.630.30">
    <property type="match status" value="1"/>
</dbReference>
<dbReference type="SUPFAM" id="SSF55729">
    <property type="entry name" value="Acyl-CoA N-acyltransferases (Nat)"/>
    <property type="match status" value="1"/>
</dbReference>
<name>A0A9X1X993_9BACL</name>